<name>A0ABR9CLL6_9HYPH</name>
<dbReference type="Pfam" id="PF04237">
    <property type="entry name" value="YjbR"/>
    <property type="match status" value="1"/>
</dbReference>
<dbReference type="PANTHER" id="PTHR35145:SF1">
    <property type="entry name" value="CYTOPLASMIC PROTEIN"/>
    <property type="match status" value="1"/>
</dbReference>
<dbReference type="RefSeq" id="WP_192147889.1">
    <property type="nucleotide sequence ID" value="NZ_JACYXI010000005.1"/>
</dbReference>
<dbReference type="Proteomes" id="UP000632063">
    <property type="component" value="Unassembled WGS sequence"/>
</dbReference>
<accession>A0ABR9CLL6</accession>
<dbReference type="SUPFAM" id="SSF142906">
    <property type="entry name" value="YjbR-like"/>
    <property type="match status" value="1"/>
</dbReference>
<dbReference type="EMBL" id="JACYXI010000005">
    <property type="protein sequence ID" value="MBD8891743.1"/>
    <property type="molecule type" value="Genomic_DNA"/>
</dbReference>
<dbReference type="InterPro" id="IPR038056">
    <property type="entry name" value="YjbR-like_sf"/>
</dbReference>
<keyword evidence="2" id="KW-1185">Reference proteome</keyword>
<sequence>MTRGEFDIYCGALPKATHVIQWGNASVWKVGGKIFAICSGWGGANGDRISFKCSDLSYAMLIQEPGIIPAPYLARAKWVMIEQAGALTGDEIRAYIASAHKLIAATLTRKVRAELGLSV</sequence>
<organism evidence="1 2">
    <name type="scientific">Roseibium litorale</name>
    <dbReference type="NCBI Taxonomy" id="2803841"/>
    <lineage>
        <taxon>Bacteria</taxon>
        <taxon>Pseudomonadati</taxon>
        <taxon>Pseudomonadota</taxon>
        <taxon>Alphaproteobacteria</taxon>
        <taxon>Hyphomicrobiales</taxon>
        <taxon>Stappiaceae</taxon>
        <taxon>Roseibium</taxon>
    </lineage>
</organism>
<comment type="caution">
    <text evidence="1">The sequence shown here is derived from an EMBL/GenBank/DDBJ whole genome shotgun (WGS) entry which is preliminary data.</text>
</comment>
<dbReference type="PANTHER" id="PTHR35145">
    <property type="entry name" value="CYTOPLASMIC PROTEIN-RELATED"/>
    <property type="match status" value="1"/>
</dbReference>
<reference evidence="2" key="1">
    <citation type="submission" date="2020-09" db="EMBL/GenBank/DDBJ databases">
        <title>The genome sequence of strain Labrenzia suaedae 4C16A.</title>
        <authorList>
            <person name="Liu Y."/>
        </authorList>
    </citation>
    <scope>NUCLEOTIDE SEQUENCE [LARGE SCALE GENOMIC DNA]</scope>
    <source>
        <strain evidence="2">4C16A</strain>
    </source>
</reference>
<dbReference type="InterPro" id="IPR058532">
    <property type="entry name" value="YjbR/MT2646/Rv2570-like"/>
</dbReference>
<dbReference type="GO" id="GO:0003677">
    <property type="term" value="F:DNA binding"/>
    <property type="evidence" value="ECO:0007669"/>
    <property type="project" value="UniProtKB-KW"/>
</dbReference>
<dbReference type="Gene3D" id="3.90.1150.30">
    <property type="match status" value="1"/>
</dbReference>
<reference evidence="1 2" key="2">
    <citation type="journal article" date="2021" name="Int. J. Syst. Evol. Microbiol.">
        <title>Roseibium litorale sp. nov., isolated from a tidal flat sediment and proposal for the reclassification of Labrenzia polysiphoniae as Roseibium polysiphoniae comb. nov.</title>
        <authorList>
            <person name="Liu Y."/>
            <person name="Pei T."/>
            <person name="Du J."/>
            <person name="Chao M."/>
            <person name="Deng M.R."/>
            <person name="Zhu H."/>
        </authorList>
    </citation>
    <scope>NUCLEOTIDE SEQUENCE [LARGE SCALE GENOMIC DNA]</scope>
    <source>
        <strain evidence="1 2">4C16A</strain>
    </source>
</reference>
<dbReference type="InterPro" id="IPR007351">
    <property type="entry name" value="YjbR"/>
</dbReference>
<proteinExistence type="predicted"/>
<evidence type="ECO:0000313" key="1">
    <source>
        <dbReference type="EMBL" id="MBD8891743.1"/>
    </source>
</evidence>
<keyword evidence="1" id="KW-0238">DNA-binding</keyword>
<gene>
    <name evidence="1" type="ORF">IG616_09290</name>
</gene>
<protein>
    <submittedName>
        <fullName evidence="1">MmcQ/YjbR family DNA-binding protein</fullName>
    </submittedName>
</protein>
<evidence type="ECO:0000313" key="2">
    <source>
        <dbReference type="Proteomes" id="UP000632063"/>
    </source>
</evidence>